<dbReference type="EMBL" id="KN837337">
    <property type="protein sequence ID" value="KIJ27372.1"/>
    <property type="molecule type" value="Genomic_DNA"/>
</dbReference>
<feature type="region of interest" description="Disordered" evidence="1">
    <location>
        <begin position="103"/>
        <end position="128"/>
    </location>
</feature>
<protein>
    <submittedName>
        <fullName evidence="2">Uncharacterized protein</fullName>
    </submittedName>
</protein>
<evidence type="ECO:0000256" key="1">
    <source>
        <dbReference type="SAM" id="MobiDB-lite"/>
    </source>
</evidence>
<feature type="compositionally biased region" description="Low complexity" evidence="1">
    <location>
        <begin position="181"/>
        <end position="192"/>
    </location>
</feature>
<organism evidence="2 3">
    <name type="scientific">Sphaerobolus stellatus (strain SS14)</name>
    <dbReference type="NCBI Taxonomy" id="990650"/>
    <lineage>
        <taxon>Eukaryota</taxon>
        <taxon>Fungi</taxon>
        <taxon>Dikarya</taxon>
        <taxon>Basidiomycota</taxon>
        <taxon>Agaricomycotina</taxon>
        <taxon>Agaricomycetes</taxon>
        <taxon>Phallomycetidae</taxon>
        <taxon>Geastrales</taxon>
        <taxon>Sphaerobolaceae</taxon>
        <taxon>Sphaerobolus</taxon>
    </lineage>
</organism>
<feature type="compositionally biased region" description="Low complexity" evidence="1">
    <location>
        <begin position="103"/>
        <end position="119"/>
    </location>
</feature>
<evidence type="ECO:0000313" key="3">
    <source>
        <dbReference type="Proteomes" id="UP000054279"/>
    </source>
</evidence>
<sequence length="254" mass="27937">MITILAPDHERYSIGQWPLTFGRTTTTHTVYLAEETHFDVILGRSFMEKRGVRTDPLDMTSMARLDTGESLEFDPGWLKYEWNGTTLNLDDDSNYTIFIWRQQQPHSQPSQPSTSSSPISPSPSPALVTPNANSLAILHFKPPTPPAYLNPTFYLFRPSPAQLYTPSSVTLQRTAPPLPAPANSANPKSPQPLNSPIQKGLREIPRVEWCADCYQEGWPREGRKDAAEGGVSACIYGEGVCETAWVCAAGCGGG</sequence>
<accession>A0A0C9UEF3</accession>
<dbReference type="AlphaFoldDB" id="A0A0C9UEF3"/>
<gene>
    <name evidence="2" type="ORF">M422DRAFT_271435</name>
</gene>
<feature type="region of interest" description="Disordered" evidence="1">
    <location>
        <begin position="172"/>
        <end position="193"/>
    </location>
</feature>
<evidence type="ECO:0000313" key="2">
    <source>
        <dbReference type="EMBL" id="KIJ27372.1"/>
    </source>
</evidence>
<reference evidence="2 3" key="1">
    <citation type="submission" date="2014-06" db="EMBL/GenBank/DDBJ databases">
        <title>Evolutionary Origins and Diversification of the Mycorrhizal Mutualists.</title>
        <authorList>
            <consortium name="DOE Joint Genome Institute"/>
            <consortium name="Mycorrhizal Genomics Consortium"/>
            <person name="Kohler A."/>
            <person name="Kuo A."/>
            <person name="Nagy L.G."/>
            <person name="Floudas D."/>
            <person name="Copeland A."/>
            <person name="Barry K.W."/>
            <person name="Cichocki N."/>
            <person name="Veneault-Fourrey C."/>
            <person name="LaButti K."/>
            <person name="Lindquist E.A."/>
            <person name="Lipzen A."/>
            <person name="Lundell T."/>
            <person name="Morin E."/>
            <person name="Murat C."/>
            <person name="Riley R."/>
            <person name="Ohm R."/>
            <person name="Sun H."/>
            <person name="Tunlid A."/>
            <person name="Henrissat B."/>
            <person name="Grigoriev I.V."/>
            <person name="Hibbett D.S."/>
            <person name="Martin F."/>
        </authorList>
    </citation>
    <scope>NUCLEOTIDE SEQUENCE [LARGE SCALE GENOMIC DNA]</scope>
    <source>
        <strain evidence="2 3">SS14</strain>
    </source>
</reference>
<dbReference type="Proteomes" id="UP000054279">
    <property type="component" value="Unassembled WGS sequence"/>
</dbReference>
<name>A0A0C9UEF3_SPHS4</name>
<dbReference type="HOGENOM" id="CLU_1094862_0_0_1"/>
<keyword evidence="3" id="KW-1185">Reference proteome</keyword>
<proteinExistence type="predicted"/>